<name>A0A1A9HWW1_9CHLA</name>
<dbReference type="EMBL" id="CP014639">
    <property type="protein sequence ID" value="ANH78524.1"/>
    <property type="molecule type" value="Genomic_DNA"/>
</dbReference>
<organism evidence="1 2">
    <name type="scientific">Candidatus Chlamydia sanziniae</name>
    <dbReference type="NCBI Taxonomy" id="1806891"/>
    <lineage>
        <taxon>Bacteria</taxon>
        <taxon>Pseudomonadati</taxon>
        <taxon>Chlamydiota</taxon>
        <taxon>Chlamydiia</taxon>
        <taxon>Chlamydiales</taxon>
        <taxon>Chlamydiaceae</taxon>
        <taxon>Chlamydia/Chlamydophila group</taxon>
        <taxon>Chlamydia</taxon>
    </lineage>
</organism>
<dbReference type="RefSeq" id="WP_066481815.1">
    <property type="nucleotide sequence ID" value="NZ_CP014639.1"/>
</dbReference>
<dbReference type="STRING" id="1806891.Cs308_0353"/>
<keyword evidence="2" id="KW-1185">Reference proteome</keyword>
<dbReference type="PATRIC" id="fig|1806891.3.peg.344"/>
<dbReference type="KEGG" id="csaz:Cs308_0353"/>
<dbReference type="Proteomes" id="UP000078162">
    <property type="component" value="Chromosome"/>
</dbReference>
<sequence length="105" mass="12296">MSFTYFLALPLDILTQKRLLQFPKRWGPFLNSTLYLSLIDYHHVPYLAKQLPPFPLRVEEWEKVIAHVSSLLIHTFLCPHISVLQLLACSQFQKLTLEELGTYKP</sequence>
<gene>
    <name evidence="1" type="ORF">Cs308_0353</name>
</gene>
<accession>A0A1A9HWW1</accession>
<evidence type="ECO:0000313" key="2">
    <source>
        <dbReference type="Proteomes" id="UP000078162"/>
    </source>
</evidence>
<evidence type="ECO:0000313" key="1">
    <source>
        <dbReference type="EMBL" id="ANH78524.1"/>
    </source>
</evidence>
<reference evidence="1 2" key="1">
    <citation type="submission" date="2016-03" db="EMBL/GenBank/DDBJ databases">
        <title>Culture-independent genomics supports pathogen discovery for uncultivable bacteria within the genus Chlamydia.</title>
        <authorList>
            <person name="Taylor-Brown A."/>
            <person name="Bachmann N.L."/>
            <person name="Borel N."/>
            <person name="Polkinghorne A."/>
        </authorList>
    </citation>
    <scope>NUCLEOTIDE SEQUENCE [LARGE SCALE GENOMIC DNA]</scope>
    <source>
        <strain evidence="1 2">2742-308</strain>
    </source>
</reference>
<dbReference type="OrthoDB" id="19078at2"/>
<proteinExistence type="predicted"/>
<protein>
    <submittedName>
        <fullName evidence="1">Uncharacterized protein</fullName>
    </submittedName>
</protein>
<dbReference type="AlphaFoldDB" id="A0A1A9HWW1"/>